<dbReference type="EMBL" id="QJHL01000001">
    <property type="protein sequence ID" value="PXY47388.1"/>
    <property type="molecule type" value="Genomic_DNA"/>
</dbReference>
<dbReference type="Pfam" id="PF03648">
    <property type="entry name" value="Glyco_hydro_67N"/>
    <property type="match status" value="1"/>
</dbReference>
<reference evidence="4 5" key="1">
    <citation type="submission" date="2018-05" db="EMBL/GenBank/DDBJ databases">
        <title>Flavobacterium sp. strain IMCC34758, incomplete genome.</title>
        <authorList>
            <person name="Joung Y."/>
        </authorList>
    </citation>
    <scope>NUCLEOTIDE SEQUENCE [LARGE SCALE GENOMIC DNA]</scope>
    <source>
        <strain evidence="4 5">IMCC34758</strain>
    </source>
</reference>
<evidence type="ECO:0000313" key="4">
    <source>
        <dbReference type="EMBL" id="PXY47388.1"/>
    </source>
</evidence>
<dbReference type="InterPro" id="IPR041437">
    <property type="entry name" value="GH115_C"/>
</dbReference>
<evidence type="ECO:0000313" key="5">
    <source>
        <dbReference type="Proteomes" id="UP000247681"/>
    </source>
</evidence>
<feature type="domain" description="Gylcosyl hydrolase 115 C-terminal" evidence="3">
    <location>
        <begin position="932"/>
        <end position="982"/>
    </location>
</feature>
<feature type="domain" description="Gylcosyl hydrolase 115 C-terminal" evidence="3">
    <location>
        <begin position="793"/>
        <end position="890"/>
    </location>
</feature>
<dbReference type="InterPro" id="IPR042301">
    <property type="entry name" value="GH115_sf"/>
</dbReference>
<dbReference type="InterPro" id="IPR029018">
    <property type="entry name" value="Hex-like_dom2"/>
</dbReference>
<dbReference type="Proteomes" id="UP000247681">
    <property type="component" value="Unassembled WGS sequence"/>
</dbReference>
<dbReference type="AlphaFoldDB" id="A0A2V4C7P9"/>
<feature type="domain" description="Alpha glucuronidase N-terminal" evidence="2">
    <location>
        <begin position="58"/>
        <end position="157"/>
    </location>
</feature>
<dbReference type="Pfam" id="PF17829">
    <property type="entry name" value="GH115_C"/>
    <property type="match status" value="2"/>
</dbReference>
<dbReference type="Gene3D" id="3.20.20.520">
    <property type="entry name" value="Glycosyl hydrolase family 115"/>
    <property type="match status" value="1"/>
</dbReference>
<name>A0A2V4C7P9_9FLAO</name>
<evidence type="ECO:0000259" key="2">
    <source>
        <dbReference type="Pfam" id="PF03648"/>
    </source>
</evidence>
<dbReference type="InterPro" id="IPR031924">
    <property type="entry name" value="GH115"/>
</dbReference>
<dbReference type="Gene3D" id="1.20.58.2150">
    <property type="match status" value="1"/>
</dbReference>
<dbReference type="SUPFAM" id="SSF55545">
    <property type="entry name" value="beta-N-acetylhexosaminidase-like domain"/>
    <property type="match status" value="1"/>
</dbReference>
<comment type="caution">
    <text evidence="4">The sequence shown here is derived from an EMBL/GenBank/DDBJ whole genome shotgun (WGS) entry which is preliminary data.</text>
</comment>
<dbReference type="PANTHER" id="PTHR37842">
    <property type="match status" value="1"/>
</dbReference>
<evidence type="ECO:0000256" key="1">
    <source>
        <dbReference type="ARBA" id="ARBA00022801"/>
    </source>
</evidence>
<dbReference type="Gene3D" id="3.30.379.10">
    <property type="entry name" value="Chitobiase/beta-hexosaminidase domain 2-like"/>
    <property type="match status" value="1"/>
</dbReference>
<protein>
    <recommendedName>
        <fullName evidence="6">Glycosyl hydrolase</fullName>
    </recommendedName>
</protein>
<dbReference type="GO" id="GO:0046559">
    <property type="term" value="F:alpha-glucuronidase activity"/>
    <property type="evidence" value="ECO:0007669"/>
    <property type="project" value="InterPro"/>
</dbReference>
<evidence type="ECO:0000259" key="3">
    <source>
        <dbReference type="Pfam" id="PF17829"/>
    </source>
</evidence>
<keyword evidence="5" id="KW-1185">Reference proteome</keyword>
<organism evidence="4 5">
    <name type="scientific">Flavobacterium hydrophilum</name>
    <dbReference type="NCBI Taxonomy" id="2211445"/>
    <lineage>
        <taxon>Bacteria</taxon>
        <taxon>Pseudomonadati</taxon>
        <taxon>Bacteroidota</taxon>
        <taxon>Flavobacteriia</taxon>
        <taxon>Flavobacteriales</taxon>
        <taxon>Flavobacteriaceae</taxon>
        <taxon>Flavobacterium</taxon>
    </lineage>
</organism>
<proteinExistence type="predicted"/>
<accession>A0A2V4C7P9</accession>
<dbReference type="PANTHER" id="PTHR37842:SF2">
    <property type="entry name" value="GYLCOSYL HYDROLASE 115 C-TERMINAL DOMAIN-CONTAINING PROTEIN"/>
    <property type="match status" value="1"/>
</dbReference>
<dbReference type="Pfam" id="PF15979">
    <property type="entry name" value="Glyco_hydro_115"/>
    <property type="match status" value="1"/>
</dbReference>
<evidence type="ECO:0008006" key="6">
    <source>
        <dbReference type="Google" id="ProtNLM"/>
    </source>
</evidence>
<sequence>MQFQLKYYKVSLLFLVLTINTNGQSIQKKKWETPQAYVINEFQPKAFTIASNGSSAAIYIDPNDWKGVNHAAKNLADDIRKVTGTASRVFENTKPAKNSIVIGTIGKSRIIDQLIASKKLDVSSVRGKWESFLIQTIDGQLIVAGSDKRGTIYGIYDISEKIGVSPWYFWADVPIKKATALYVKQGRYIQDPPKVKYRGIFINDEEPSFGQWARNAYGGINSKMYATIFELLLRLKANYLWPAMWGKSFNEDDPLNPVVADEYGIVMGTSHHEPMMRSQKEYTNRKEQIGEWNYATNKKNIDQFFLEGLQRNKNFDNLITIGMRGEGDVAMGEGNDLENIKTLQDVVKGQREIMEKVYKDNPANHPQLWAIFTEVQRYYDAGLTVPNDVTLLFCDNNWGYIRRTMPEKEKNRKGGAGLYYHIDMNGGPWNDRWINTTTIPKLQQQFHLAYESGLDRIWIVNVGDLKPKELPIDFIMRFAWNPDVIPADKTMDYTVDWAGRIFGKEHAEEVADIVSKYTKYNLWRKPEAQVPNIFSIVNHYESDRVLKLWKDLVEKAESLQSKIPVQARDAYYQLVLYPVKASAGVAEIYLAADKNMLYVKQGRLSANDYYKRAHELFEEDQKLSAFYNDSIAGGKWKNMMSDIHIGYKMWSMPKANTLPEMKQIKPLQEPSMGVALEGSELSWPDPVQKAALPLFDGLAKSSYYIDVFNRGMGTFEFEAKADKPWVKLSQNKGLVEKESRIEVNIDWDILPDGTSEALIEIRQGKKILPVHITAVKAAMPKINEPYFGSLTGEFSIPSNKYNANIPGDNAKWVILSDLGRSDASIGIDPVTAPSAAIESAPRLEYKIFLPKMGKAKFCLGILPVQDINPERGLRMAVALDNQTPQILDARKGLVDTFGEYTPSNLAHSKVLKPLPALSMDIDFIGNGKLRRNEVFDNLRWLDIELDAEQSGIHTLKVFMIDPEIVLEKIVVNPDNSHTSYFGAVPIQHNLK</sequence>
<keyword evidence="1" id="KW-0378">Hydrolase</keyword>
<dbReference type="OrthoDB" id="8727830at2"/>
<dbReference type="Gene3D" id="2.60.120.1620">
    <property type="match status" value="1"/>
</dbReference>
<dbReference type="InterPro" id="IPR005154">
    <property type="entry name" value="Glyco_hydro_67_aGlcAse_N"/>
</dbReference>
<gene>
    <name evidence="4" type="ORF">DMB68_06800</name>
</gene>
<dbReference type="GO" id="GO:0045493">
    <property type="term" value="P:xylan catabolic process"/>
    <property type="evidence" value="ECO:0007669"/>
    <property type="project" value="InterPro"/>
</dbReference>